<keyword evidence="2" id="KW-1185">Reference proteome</keyword>
<gene>
    <name evidence="1" type="ORF">ACI1P1_28510</name>
</gene>
<organism evidence="1 2">
    <name type="scientific">Paenibacillus mesotrionivorans</name>
    <dbReference type="NCBI Taxonomy" id="3160968"/>
    <lineage>
        <taxon>Bacteria</taxon>
        <taxon>Bacillati</taxon>
        <taxon>Bacillota</taxon>
        <taxon>Bacilli</taxon>
        <taxon>Bacillales</taxon>
        <taxon>Paenibacillaceae</taxon>
        <taxon>Paenibacillus</taxon>
    </lineage>
</organism>
<dbReference type="EMBL" id="JBJURJ010000028">
    <property type="protein sequence ID" value="MFM9332243.1"/>
    <property type="molecule type" value="Genomic_DNA"/>
</dbReference>
<dbReference type="EC" id="2.1.1.14" evidence="1"/>
<evidence type="ECO:0000313" key="1">
    <source>
        <dbReference type="EMBL" id="MFM9332243.1"/>
    </source>
</evidence>
<sequence length="380" mass="43143">MTALFGHTTLRGTAPYRYDVVGSFLRPAALKEAREQFAVGAITREALTQAEDNEIRKLVEKQKELGLKAVTDGEFRRSYWHLDFFWGFDGVEHVMMDQGYMFHGVETRADSARLSGKIRFTGHPFLEHYRFLKQEAGEETAARQTIPAPAQFFAELVRGVNENSVKAIYPDREELYRDIADAYRQVILAFYDLGCRNIQLDDCTWGMLCDEGFWSTMAGQGYDIQQLQELYLRLNNDAIAELPEDLTVTTHICRGNYHSTWAASGGYDNVAPALFGGENVSAYYLEYDTERSGDFQPLKQVPDNKLVVLGLVSSKTGELEDKEQIKARIREAARYVPADHLCLSPQCGFASTEEGNILTEEEQWNKLKLIKEIADEVWGE</sequence>
<evidence type="ECO:0000313" key="2">
    <source>
        <dbReference type="Proteomes" id="UP001631969"/>
    </source>
</evidence>
<accession>A0ACC7P5L1</accession>
<proteinExistence type="predicted"/>
<name>A0ACC7P5L1_9BACL</name>
<comment type="caution">
    <text evidence="1">The sequence shown here is derived from an EMBL/GenBank/DDBJ whole genome shotgun (WGS) entry which is preliminary data.</text>
</comment>
<reference evidence="1" key="1">
    <citation type="submission" date="2024-12" db="EMBL/GenBank/DDBJ databases">
        <authorList>
            <person name="Wu N."/>
        </authorList>
    </citation>
    <scope>NUCLEOTIDE SEQUENCE</scope>
    <source>
        <strain evidence="1">P15</strain>
    </source>
</reference>
<keyword evidence="1" id="KW-0808">Transferase</keyword>
<keyword evidence="1" id="KW-0489">Methyltransferase</keyword>
<protein>
    <submittedName>
        <fullName evidence="1">5-methyltetrahydropteroyltriglutamate--homocysteine S-methyltransferase</fullName>
        <ecNumber evidence="1">2.1.1.14</ecNumber>
    </submittedName>
</protein>
<dbReference type="Proteomes" id="UP001631969">
    <property type="component" value="Unassembled WGS sequence"/>
</dbReference>